<keyword evidence="2" id="KW-1185">Reference proteome</keyword>
<accession>A0ABS3JJF2</accession>
<evidence type="ECO:0000313" key="1">
    <source>
        <dbReference type="EMBL" id="MBO0949573.1"/>
    </source>
</evidence>
<gene>
    <name evidence="1" type="primary">pseG</name>
    <name evidence="1" type="ORF">J2I46_13335</name>
</gene>
<dbReference type="Proteomes" id="UP000664628">
    <property type="component" value="Unassembled WGS sequence"/>
</dbReference>
<dbReference type="Gene3D" id="3.40.50.11190">
    <property type="match status" value="1"/>
</dbReference>
<sequence length="333" mass="36288">MKRILFRADGTTQTGMGHIMRSLALADMLSPADDSAEAGFDRRFAIHQPSAAVLKTIAKQGIPVITLETTDLDELLRHVTADDVVVLDGYGFDESFQRAVRKQAHKLVFIDDLMLGTQVADVVINHAGDVTPADYQTESYTKLLLGAPYALVNPAFRQKAQPKDGENKAFVNMGGSDPHNVSREVVELLLTQNAELKVTVVLGSANPHADTFTDLPKDRLSVQQNLSAKQMARVIGGSGLSVVAASTIAYEVATVSRPMIIIQTADNQSRLVSFMRDRHLTLGALTLPIAPDKFEAAVGKARLTPTVFKQRLVFDGKAADRYRQLFTQLCATE</sequence>
<evidence type="ECO:0000313" key="2">
    <source>
        <dbReference type="Proteomes" id="UP000664628"/>
    </source>
</evidence>
<keyword evidence="1" id="KW-0378">Hydrolase</keyword>
<dbReference type="EC" id="3.6.1.57" evidence="1"/>
<protein>
    <submittedName>
        <fullName evidence="1">UDP-2,4-diacetamido-2,4, 6-trideoxy-beta-L-altropyranose hydrolase</fullName>
        <ecNumber evidence="1">3.6.1.57</ecNumber>
    </submittedName>
</protein>
<proteinExistence type="predicted"/>
<organism evidence="1 2">
    <name type="scientific">Fibrella forsythiae</name>
    <dbReference type="NCBI Taxonomy" id="2817061"/>
    <lineage>
        <taxon>Bacteria</taxon>
        <taxon>Pseudomonadati</taxon>
        <taxon>Bacteroidota</taxon>
        <taxon>Cytophagia</taxon>
        <taxon>Cytophagales</taxon>
        <taxon>Spirosomataceae</taxon>
        <taxon>Fibrella</taxon>
    </lineage>
</organism>
<name>A0ABS3JJF2_9BACT</name>
<dbReference type="EMBL" id="JAFMYW010000003">
    <property type="protein sequence ID" value="MBO0949573.1"/>
    <property type="molecule type" value="Genomic_DNA"/>
</dbReference>
<comment type="caution">
    <text evidence="1">The sequence shown here is derived from an EMBL/GenBank/DDBJ whole genome shotgun (WGS) entry which is preliminary data.</text>
</comment>
<dbReference type="Gene3D" id="3.40.50.2000">
    <property type="entry name" value="Glycogen Phosphorylase B"/>
    <property type="match status" value="1"/>
</dbReference>
<dbReference type="NCBIfam" id="TIGR03590">
    <property type="entry name" value="PseG"/>
    <property type="match status" value="1"/>
</dbReference>
<reference evidence="1 2" key="1">
    <citation type="submission" date="2021-03" db="EMBL/GenBank/DDBJ databases">
        <title>Fibrella sp. HMF5405 genome sequencing and assembly.</title>
        <authorList>
            <person name="Kang H."/>
            <person name="Kim H."/>
            <person name="Bae S."/>
            <person name="Joh K."/>
        </authorList>
    </citation>
    <scope>NUCLEOTIDE SEQUENCE [LARGE SCALE GENOMIC DNA]</scope>
    <source>
        <strain evidence="1 2">HMF5405</strain>
    </source>
</reference>
<dbReference type="GO" id="GO:0016787">
    <property type="term" value="F:hydrolase activity"/>
    <property type="evidence" value="ECO:0007669"/>
    <property type="project" value="UniProtKB-KW"/>
</dbReference>
<dbReference type="RefSeq" id="WP_207329525.1">
    <property type="nucleotide sequence ID" value="NZ_JAFMYW010000003.1"/>
</dbReference>
<dbReference type="InterPro" id="IPR020023">
    <property type="entry name" value="PseG"/>
</dbReference>